<organism evidence="5 6">
    <name type="scientific">Streptomyces endophyticus</name>
    <dbReference type="NCBI Taxonomy" id="714166"/>
    <lineage>
        <taxon>Bacteria</taxon>
        <taxon>Bacillati</taxon>
        <taxon>Actinomycetota</taxon>
        <taxon>Actinomycetes</taxon>
        <taxon>Kitasatosporales</taxon>
        <taxon>Streptomycetaceae</taxon>
        <taxon>Streptomyces</taxon>
    </lineage>
</organism>
<dbReference type="SUPFAM" id="SSF46785">
    <property type="entry name" value="Winged helix' DNA-binding domain"/>
    <property type="match status" value="1"/>
</dbReference>
<accession>A0ABU6EZZ6</accession>
<dbReference type="CDD" id="cd07377">
    <property type="entry name" value="WHTH_GntR"/>
    <property type="match status" value="1"/>
</dbReference>
<dbReference type="InterPro" id="IPR011711">
    <property type="entry name" value="GntR_C"/>
</dbReference>
<dbReference type="PRINTS" id="PR00035">
    <property type="entry name" value="HTHGNTR"/>
</dbReference>
<evidence type="ECO:0000313" key="6">
    <source>
        <dbReference type="Proteomes" id="UP001354931"/>
    </source>
</evidence>
<dbReference type="Pfam" id="PF00392">
    <property type="entry name" value="GntR"/>
    <property type="match status" value="1"/>
</dbReference>
<dbReference type="SMART" id="SM00895">
    <property type="entry name" value="FCD"/>
    <property type="match status" value="1"/>
</dbReference>
<dbReference type="Gene3D" id="1.20.120.530">
    <property type="entry name" value="GntR ligand-binding domain-like"/>
    <property type="match status" value="1"/>
</dbReference>
<evidence type="ECO:0000256" key="3">
    <source>
        <dbReference type="ARBA" id="ARBA00023163"/>
    </source>
</evidence>
<reference evidence="5 6" key="1">
    <citation type="submission" date="2022-10" db="EMBL/GenBank/DDBJ databases">
        <authorList>
            <person name="Xie J."/>
            <person name="Shen N."/>
        </authorList>
    </citation>
    <scope>NUCLEOTIDE SEQUENCE [LARGE SCALE GENOMIC DNA]</scope>
    <source>
        <strain evidence="5 6">YIM65594</strain>
    </source>
</reference>
<evidence type="ECO:0000256" key="2">
    <source>
        <dbReference type="ARBA" id="ARBA00023125"/>
    </source>
</evidence>
<evidence type="ECO:0000256" key="1">
    <source>
        <dbReference type="ARBA" id="ARBA00023015"/>
    </source>
</evidence>
<dbReference type="InterPro" id="IPR008920">
    <property type="entry name" value="TF_FadR/GntR_C"/>
</dbReference>
<dbReference type="SUPFAM" id="SSF48008">
    <property type="entry name" value="GntR ligand-binding domain-like"/>
    <property type="match status" value="1"/>
</dbReference>
<dbReference type="InterPro" id="IPR000524">
    <property type="entry name" value="Tscrpt_reg_HTH_GntR"/>
</dbReference>
<protein>
    <submittedName>
        <fullName evidence="5">GntR family transcriptional regulator</fullName>
    </submittedName>
</protein>
<keyword evidence="1" id="KW-0805">Transcription regulation</keyword>
<name>A0ABU6EZZ6_9ACTN</name>
<keyword evidence="3" id="KW-0804">Transcription</keyword>
<dbReference type="PANTHER" id="PTHR43537:SF5">
    <property type="entry name" value="UXU OPERON TRANSCRIPTIONAL REGULATOR"/>
    <property type="match status" value="1"/>
</dbReference>
<dbReference type="Proteomes" id="UP001354931">
    <property type="component" value="Unassembled WGS sequence"/>
</dbReference>
<keyword evidence="2" id="KW-0238">DNA-binding</keyword>
<dbReference type="InterPro" id="IPR036390">
    <property type="entry name" value="WH_DNA-bd_sf"/>
</dbReference>
<dbReference type="EMBL" id="JAOZYC010000024">
    <property type="protein sequence ID" value="MEB8336962.1"/>
    <property type="molecule type" value="Genomic_DNA"/>
</dbReference>
<gene>
    <name evidence="5" type="ORF">OKJ99_05455</name>
</gene>
<dbReference type="PROSITE" id="PS50949">
    <property type="entry name" value="HTH_GNTR"/>
    <property type="match status" value="1"/>
</dbReference>
<dbReference type="Gene3D" id="1.10.10.10">
    <property type="entry name" value="Winged helix-like DNA-binding domain superfamily/Winged helix DNA-binding domain"/>
    <property type="match status" value="1"/>
</dbReference>
<dbReference type="SMART" id="SM00345">
    <property type="entry name" value="HTH_GNTR"/>
    <property type="match status" value="1"/>
</dbReference>
<evidence type="ECO:0000313" key="5">
    <source>
        <dbReference type="EMBL" id="MEB8336962.1"/>
    </source>
</evidence>
<keyword evidence="6" id="KW-1185">Reference proteome</keyword>
<dbReference type="PANTHER" id="PTHR43537">
    <property type="entry name" value="TRANSCRIPTIONAL REGULATOR, GNTR FAMILY"/>
    <property type="match status" value="1"/>
</dbReference>
<dbReference type="Pfam" id="PF07729">
    <property type="entry name" value="FCD"/>
    <property type="match status" value="1"/>
</dbReference>
<sequence length="261" mass="27394">MADQIVDDLRGQILSGALPDGSRLPAERELAAYYDVSGPTVRESVRVLTAMGLVSARNGSRATVTAQGDTLLAMSIASVVQVEKAGAQEVFGLLGALNAYAAELAAERVTEEEVDRLREAARAIPAAEGVQQSAAALRDFFATLSEISRNPLLAALSRFITEMQIGIAVQLSGGDDGDFGRVSGPLHAERMRIVAAVASRDPRHAAAVVRDYHRQAAERITEARRGDATAAASGLTEALTTWLGSNVTVGGTMPGRRGDPS</sequence>
<comment type="caution">
    <text evidence="5">The sequence shown here is derived from an EMBL/GenBank/DDBJ whole genome shotgun (WGS) entry which is preliminary data.</text>
</comment>
<proteinExistence type="predicted"/>
<dbReference type="InterPro" id="IPR036388">
    <property type="entry name" value="WH-like_DNA-bd_sf"/>
</dbReference>
<evidence type="ECO:0000259" key="4">
    <source>
        <dbReference type="PROSITE" id="PS50949"/>
    </source>
</evidence>
<feature type="domain" description="HTH gntR-type" evidence="4">
    <location>
        <begin position="1"/>
        <end position="67"/>
    </location>
</feature>
<dbReference type="RefSeq" id="WP_326014594.1">
    <property type="nucleotide sequence ID" value="NZ_JAOZYC010000024.1"/>
</dbReference>